<proteinExistence type="predicted"/>
<dbReference type="AlphaFoldDB" id="A0A7W9ZGE3"/>
<dbReference type="PANTHER" id="PTHR10151:SF120">
    <property type="entry name" value="BIS(5'-ADENOSYL)-TRIPHOSPHATASE"/>
    <property type="match status" value="1"/>
</dbReference>
<dbReference type="Pfam" id="PF01663">
    <property type="entry name" value="Phosphodiest"/>
    <property type="match status" value="1"/>
</dbReference>
<dbReference type="GO" id="GO:0016787">
    <property type="term" value="F:hydrolase activity"/>
    <property type="evidence" value="ECO:0007669"/>
    <property type="project" value="UniProtKB-ARBA"/>
</dbReference>
<accession>A0A7W9ZGE3</accession>
<dbReference type="InterPro" id="IPR002591">
    <property type="entry name" value="Phosphodiest/P_Trfase"/>
</dbReference>
<dbReference type="PANTHER" id="PTHR10151">
    <property type="entry name" value="ECTONUCLEOTIDE PYROPHOSPHATASE/PHOSPHODIESTERASE"/>
    <property type="match status" value="1"/>
</dbReference>
<dbReference type="RefSeq" id="WP_184261950.1">
    <property type="nucleotide sequence ID" value="NZ_JACIIX010000002.1"/>
</dbReference>
<sequence length="274" mass="29442">MAGRDSGFPKVVLVVLDGLGAETAFAEFGWLEALTVSGRAARWTMTCCLPSLSRPLYHTVLSGLPPLAHGIVSNEINVPAREETVFTVARANGRKTAASASHWFAELYHANPYVPAEHREVDDPQAVIQHGRYYSTFDCPDEEVFHAAGSLIRRHAPDFLLLHAPACDTIGHRFGGQSAEYRRTASMAGDLIARYGTDWLEQGYRLVVTADHGMDDIGWHGGTRPAARQVPFYVVGARVSGAQTAPADQLSVAPTVLSLLGLPVPAGMTGVVLG</sequence>
<dbReference type="SUPFAM" id="SSF53649">
    <property type="entry name" value="Alkaline phosphatase-like"/>
    <property type="match status" value="1"/>
</dbReference>
<reference evidence="1 2" key="1">
    <citation type="submission" date="2020-08" db="EMBL/GenBank/DDBJ databases">
        <title>Genomic Encyclopedia of Type Strains, Phase IV (KMG-IV): sequencing the most valuable type-strain genomes for metagenomic binning, comparative biology and taxonomic classification.</title>
        <authorList>
            <person name="Goeker M."/>
        </authorList>
    </citation>
    <scope>NUCLEOTIDE SEQUENCE [LARGE SCALE GENOMIC DNA]</scope>
    <source>
        <strain evidence="1 2">DSM 11590</strain>
    </source>
</reference>
<dbReference type="InterPro" id="IPR017850">
    <property type="entry name" value="Alkaline_phosphatase_core_sf"/>
</dbReference>
<evidence type="ECO:0000313" key="1">
    <source>
        <dbReference type="EMBL" id="MBB6209574.1"/>
    </source>
</evidence>
<protein>
    <submittedName>
        <fullName evidence="1">Putative AlkP superfamily pyrophosphatase or phosphodiesterase</fullName>
    </submittedName>
</protein>
<comment type="caution">
    <text evidence="1">The sequence shown here is derived from an EMBL/GenBank/DDBJ whole genome shotgun (WGS) entry which is preliminary data.</text>
</comment>
<evidence type="ECO:0000313" key="2">
    <source>
        <dbReference type="Proteomes" id="UP000544872"/>
    </source>
</evidence>
<keyword evidence="2" id="KW-1185">Reference proteome</keyword>
<dbReference type="Gene3D" id="3.40.720.10">
    <property type="entry name" value="Alkaline Phosphatase, subunit A"/>
    <property type="match status" value="1"/>
</dbReference>
<gene>
    <name evidence="1" type="ORF">FHS48_000976</name>
</gene>
<dbReference type="EMBL" id="JACIIX010000002">
    <property type="protein sequence ID" value="MBB6209574.1"/>
    <property type="molecule type" value="Genomic_DNA"/>
</dbReference>
<organism evidence="1 2">
    <name type="scientific">Novispirillum itersonii</name>
    <name type="common">Aquaspirillum itersonii</name>
    <dbReference type="NCBI Taxonomy" id="189"/>
    <lineage>
        <taxon>Bacteria</taxon>
        <taxon>Pseudomonadati</taxon>
        <taxon>Pseudomonadota</taxon>
        <taxon>Alphaproteobacteria</taxon>
        <taxon>Rhodospirillales</taxon>
        <taxon>Novispirillaceae</taxon>
        <taxon>Novispirillum</taxon>
    </lineage>
</organism>
<dbReference type="Proteomes" id="UP000544872">
    <property type="component" value="Unassembled WGS sequence"/>
</dbReference>
<name>A0A7W9ZGE3_NOVIT</name>